<dbReference type="AlphaFoldDB" id="A0A383ULW4"/>
<evidence type="ECO:0000256" key="1">
    <source>
        <dbReference type="SAM" id="SignalP"/>
    </source>
</evidence>
<organism evidence="2 3">
    <name type="scientific">Blumeria hordei</name>
    <name type="common">Barley powdery mildew</name>
    <name type="synonym">Blumeria graminis f. sp. hordei</name>
    <dbReference type="NCBI Taxonomy" id="2867405"/>
    <lineage>
        <taxon>Eukaryota</taxon>
        <taxon>Fungi</taxon>
        <taxon>Dikarya</taxon>
        <taxon>Ascomycota</taxon>
        <taxon>Pezizomycotina</taxon>
        <taxon>Leotiomycetes</taxon>
        <taxon>Erysiphales</taxon>
        <taxon>Erysiphaceae</taxon>
        <taxon>Blumeria</taxon>
    </lineage>
</organism>
<dbReference type="Gene3D" id="3.10.450.30">
    <property type="entry name" value="Microbial ribonucleases"/>
    <property type="match status" value="1"/>
</dbReference>
<dbReference type="VEuPathDB" id="FungiDB:BLGHR1_11606"/>
<reference evidence="2 3" key="1">
    <citation type="submission" date="2017-11" db="EMBL/GenBank/DDBJ databases">
        <authorList>
            <person name="Kracher B."/>
        </authorList>
    </citation>
    <scope>NUCLEOTIDE SEQUENCE [LARGE SCALE GENOMIC DNA]</scope>
    <source>
        <strain evidence="2 3">RACE1</strain>
    </source>
</reference>
<feature type="chain" id="PRO_5017012875" evidence="1">
    <location>
        <begin position="19"/>
        <end position="177"/>
    </location>
</feature>
<evidence type="ECO:0000313" key="2">
    <source>
        <dbReference type="EMBL" id="SZF00857.1"/>
    </source>
</evidence>
<evidence type="ECO:0000313" key="3">
    <source>
        <dbReference type="Proteomes" id="UP000275772"/>
    </source>
</evidence>
<keyword evidence="1" id="KW-0732">Signal</keyword>
<accession>A0A383ULW4</accession>
<dbReference type="Proteomes" id="UP000275772">
    <property type="component" value="Unassembled WGS sequence"/>
</dbReference>
<protein>
    <submittedName>
        <fullName evidence="2">Uncharacterized protein</fullName>
    </submittedName>
</protein>
<feature type="signal peptide" evidence="1">
    <location>
        <begin position="1"/>
        <end position="18"/>
    </location>
</feature>
<name>A0A383ULW4_BLUHO</name>
<proteinExistence type="predicted"/>
<sequence length="177" mass="18677">MHYTQLASILIAISTVSGMSVSKSVASTIDKRQGAGISNPGFTCGSDTFSQEVVGKAAERSCTLQGNKDLDDFLSLRRFPKKFTPKAGQGDFAGVDGEQNIFPVFKDGDVFKNSDISGFTRVVTTGTDVGSCKVIGVVKEEIGVNAGVGLDVSTKDVDLDGDLDVGKKFTKCVPLKQ</sequence>
<dbReference type="EMBL" id="UNSH01000028">
    <property type="protein sequence ID" value="SZF00857.1"/>
    <property type="molecule type" value="Genomic_DNA"/>
</dbReference>
<gene>
    <name evidence="2" type="ORF">BLGHR1_11606</name>
</gene>